<reference evidence="1 2" key="1">
    <citation type="submission" date="2016-07" db="EMBL/GenBank/DDBJ databases">
        <title>Genome analysis of Sphingobacterium siyangense T12B17.</title>
        <authorList>
            <person name="Xu D."/>
            <person name="Su Y."/>
            <person name="Zheng S."/>
        </authorList>
    </citation>
    <scope>NUCLEOTIDE SEQUENCE [LARGE SCALE GENOMIC DNA]</scope>
    <source>
        <strain evidence="1 2">T12B17</strain>
    </source>
</reference>
<evidence type="ECO:0000313" key="1">
    <source>
        <dbReference type="EMBL" id="RKF30067.1"/>
    </source>
</evidence>
<organism evidence="1 2">
    <name type="scientific">Sphingobacterium siyangense</name>
    <dbReference type="NCBI Taxonomy" id="459529"/>
    <lineage>
        <taxon>Bacteria</taxon>
        <taxon>Pseudomonadati</taxon>
        <taxon>Bacteroidota</taxon>
        <taxon>Sphingobacteriia</taxon>
        <taxon>Sphingobacteriales</taxon>
        <taxon>Sphingobacteriaceae</taxon>
        <taxon>Sphingobacterium</taxon>
    </lineage>
</organism>
<keyword evidence="2" id="KW-1185">Reference proteome</keyword>
<proteinExistence type="predicted"/>
<comment type="caution">
    <text evidence="1">The sequence shown here is derived from an EMBL/GenBank/DDBJ whole genome shotgun (WGS) entry which is preliminary data.</text>
</comment>
<sequence>MNTLNNYIKVGITILFLGLLAACKHDADSTLNLSADVDVLSFKVGNTIGKVDQAKGTILVMVPEGTDLSAVAPTIELPSNAKVSPASGIAQNFSFSGTTPITYRVFNGNLFNTYQVTVKEIKAEITAFRIGEKAGIIDQKNKSIKIYLPLGTDLKNLSPTIEFTAGASITPNQSGPVDLSSPIKYSLAYMGQTFQYTVTALLGTEPKQIFMIYNGETSVPHFDGLGVSTVDSPYPNPKTTGINATPFCASFVRDNKTGEGWHGGALWNANKVTINPAEYGRFSMMVLKDVAGDVQLEIQSDGEQNKDWLRANYSKDHVGEWQELVFQIPAGRKAIINNILVMPHEHPNGQPVAFPTQRMYWDELKALPKE</sequence>
<dbReference type="Proteomes" id="UP000286402">
    <property type="component" value="Unassembled WGS sequence"/>
</dbReference>
<name>A0A420FAT7_9SPHI</name>
<dbReference type="AlphaFoldDB" id="A0A420FAT7"/>
<gene>
    <name evidence="1" type="ORF">BCY89_19870</name>
</gene>
<protein>
    <submittedName>
        <fullName evidence="1">Uncharacterized protein</fullName>
    </submittedName>
</protein>
<dbReference type="EMBL" id="MCAQ01000030">
    <property type="protein sequence ID" value="RKF30067.1"/>
    <property type="molecule type" value="Genomic_DNA"/>
</dbReference>
<accession>A0A420FAT7</accession>
<dbReference type="RefSeq" id="WP_120336594.1">
    <property type="nucleotide sequence ID" value="NZ_JBPFRJ010000002.1"/>
</dbReference>
<evidence type="ECO:0000313" key="2">
    <source>
        <dbReference type="Proteomes" id="UP000286402"/>
    </source>
</evidence>
<dbReference type="Gene3D" id="2.60.40.2340">
    <property type="match status" value="2"/>
</dbReference>